<gene>
    <name evidence="11" type="ORF">SAMN05660742_12042</name>
</gene>
<keyword evidence="5" id="KW-0997">Cell inner membrane</keyword>
<organism evidence="11 12">
    <name type="scientific">Propionispira arboris</name>
    <dbReference type="NCBI Taxonomy" id="84035"/>
    <lineage>
        <taxon>Bacteria</taxon>
        <taxon>Bacillati</taxon>
        <taxon>Bacillota</taxon>
        <taxon>Negativicutes</taxon>
        <taxon>Selenomonadales</taxon>
        <taxon>Selenomonadaceae</taxon>
        <taxon>Propionispira</taxon>
    </lineage>
</organism>
<reference evidence="12" key="1">
    <citation type="submission" date="2016-10" db="EMBL/GenBank/DDBJ databases">
        <authorList>
            <person name="Varghese N."/>
            <person name="Submissions S."/>
        </authorList>
    </citation>
    <scope>NUCLEOTIDE SEQUENCE [LARGE SCALE GENOMIC DNA]</scope>
    <source>
        <strain evidence="12">DSM 2179</strain>
    </source>
</reference>
<dbReference type="InterPro" id="IPR003593">
    <property type="entry name" value="AAA+_ATPase"/>
</dbReference>
<dbReference type="PANTHER" id="PTHR43297:SF14">
    <property type="entry name" value="ATPASE AAA-TYPE CORE DOMAIN-CONTAINING PROTEIN"/>
    <property type="match status" value="1"/>
</dbReference>
<dbReference type="GO" id="GO:0016887">
    <property type="term" value="F:ATP hydrolysis activity"/>
    <property type="evidence" value="ECO:0007669"/>
    <property type="project" value="InterPro"/>
</dbReference>
<dbReference type="PANTHER" id="PTHR43297">
    <property type="entry name" value="OLIGOPEPTIDE TRANSPORT ATP-BINDING PROTEIN APPD"/>
    <property type="match status" value="1"/>
</dbReference>
<evidence type="ECO:0000256" key="1">
    <source>
        <dbReference type="ARBA" id="ARBA00004202"/>
    </source>
</evidence>
<dbReference type="SUPFAM" id="SSF52540">
    <property type="entry name" value="P-loop containing nucleoside triphosphate hydrolases"/>
    <property type="match status" value="1"/>
</dbReference>
<dbReference type="CDD" id="cd03257">
    <property type="entry name" value="ABC_NikE_OppD_transporters"/>
    <property type="match status" value="1"/>
</dbReference>
<feature type="domain" description="ABC transporter" evidence="10">
    <location>
        <begin position="4"/>
        <end position="250"/>
    </location>
</feature>
<keyword evidence="9" id="KW-0472">Membrane</keyword>
<dbReference type="PROSITE" id="PS50893">
    <property type="entry name" value="ABC_TRANSPORTER_2"/>
    <property type="match status" value="1"/>
</dbReference>
<keyword evidence="7 11" id="KW-0067">ATP-binding</keyword>
<dbReference type="Proteomes" id="UP000199662">
    <property type="component" value="Unassembled WGS sequence"/>
</dbReference>
<dbReference type="InterPro" id="IPR050388">
    <property type="entry name" value="ABC_Ni/Peptide_Import"/>
</dbReference>
<keyword evidence="3" id="KW-0813">Transport</keyword>
<dbReference type="RefSeq" id="WP_091834381.1">
    <property type="nucleotide sequence ID" value="NZ_FNZK01000020.1"/>
</dbReference>
<evidence type="ECO:0000256" key="8">
    <source>
        <dbReference type="ARBA" id="ARBA00022967"/>
    </source>
</evidence>
<evidence type="ECO:0000256" key="2">
    <source>
        <dbReference type="ARBA" id="ARBA00005417"/>
    </source>
</evidence>
<dbReference type="InterPro" id="IPR003439">
    <property type="entry name" value="ABC_transporter-like_ATP-bd"/>
</dbReference>
<evidence type="ECO:0000256" key="9">
    <source>
        <dbReference type="ARBA" id="ARBA00023136"/>
    </source>
</evidence>
<keyword evidence="6" id="KW-0547">Nucleotide-binding</keyword>
<evidence type="ECO:0000259" key="10">
    <source>
        <dbReference type="PROSITE" id="PS50893"/>
    </source>
</evidence>
<dbReference type="InterPro" id="IPR027417">
    <property type="entry name" value="P-loop_NTPase"/>
</dbReference>
<evidence type="ECO:0000256" key="6">
    <source>
        <dbReference type="ARBA" id="ARBA00022741"/>
    </source>
</evidence>
<keyword evidence="8" id="KW-1278">Translocase</keyword>
<dbReference type="GO" id="GO:0005886">
    <property type="term" value="C:plasma membrane"/>
    <property type="evidence" value="ECO:0007669"/>
    <property type="project" value="UniProtKB-SubCell"/>
</dbReference>
<sequence>MNLIEAYNLSISNSLTGELIVENLSFHIKRHTCLGIVGESGSGKSMSMKAILGLLPSSLKTTGCVRFGDIEMIAAKQETLRKIRSKHICLILQDAMTAFDPLSTMGEQIIETFCENMNYTSCEAKKVTLEVLNKMMIHDPLLIMQSYPHQLSGGMLQRCMIGLAMALKPEIIIADEPTTGLDSINQRNVLAEFKRLREEGMTLIFISHDLGVVRYLADDVLVMRHGQCIEYGEAAKVFTNPDQPYSKYLVDTRKSLTKVFGELINKGAATSC</sequence>
<dbReference type="EMBL" id="FNZK01000020">
    <property type="protein sequence ID" value="SEJ86034.1"/>
    <property type="molecule type" value="Genomic_DNA"/>
</dbReference>
<proteinExistence type="inferred from homology"/>
<evidence type="ECO:0000313" key="11">
    <source>
        <dbReference type="EMBL" id="SEJ86034.1"/>
    </source>
</evidence>
<dbReference type="GO" id="GO:0005524">
    <property type="term" value="F:ATP binding"/>
    <property type="evidence" value="ECO:0007669"/>
    <property type="project" value="UniProtKB-KW"/>
</dbReference>
<keyword evidence="12" id="KW-1185">Reference proteome</keyword>
<dbReference type="Pfam" id="PF00005">
    <property type="entry name" value="ABC_tran"/>
    <property type="match status" value="1"/>
</dbReference>
<comment type="similarity">
    <text evidence="2">Belongs to the ABC transporter superfamily.</text>
</comment>
<dbReference type="Gene3D" id="3.40.50.300">
    <property type="entry name" value="P-loop containing nucleotide triphosphate hydrolases"/>
    <property type="match status" value="1"/>
</dbReference>
<dbReference type="SMART" id="SM00382">
    <property type="entry name" value="AAA"/>
    <property type="match status" value="1"/>
</dbReference>
<dbReference type="AlphaFoldDB" id="A0A1H7C9S4"/>
<evidence type="ECO:0000313" key="12">
    <source>
        <dbReference type="Proteomes" id="UP000199662"/>
    </source>
</evidence>
<evidence type="ECO:0000256" key="4">
    <source>
        <dbReference type="ARBA" id="ARBA00022475"/>
    </source>
</evidence>
<name>A0A1H7C9S4_9FIRM</name>
<protein>
    <submittedName>
        <fullName evidence="11">Nickel transport system ATP-binding protein</fullName>
    </submittedName>
</protein>
<dbReference type="STRING" id="84035.SAMN05660742_12042"/>
<comment type="subcellular location">
    <subcellularLocation>
        <location evidence="1">Cell membrane</location>
        <topology evidence="1">Peripheral membrane protein</topology>
    </subcellularLocation>
</comment>
<evidence type="ECO:0000256" key="7">
    <source>
        <dbReference type="ARBA" id="ARBA00022840"/>
    </source>
</evidence>
<evidence type="ECO:0000256" key="5">
    <source>
        <dbReference type="ARBA" id="ARBA00022519"/>
    </source>
</evidence>
<evidence type="ECO:0000256" key="3">
    <source>
        <dbReference type="ARBA" id="ARBA00022448"/>
    </source>
</evidence>
<keyword evidence="4" id="KW-1003">Cell membrane</keyword>
<accession>A0A1H7C9S4</accession>